<dbReference type="AlphaFoldDB" id="F6YTD2"/>
<reference evidence="3" key="4">
    <citation type="submission" date="2025-09" db="UniProtKB">
        <authorList>
            <consortium name="Ensembl"/>
        </authorList>
    </citation>
    <scope>IDENTIFICATION</scope>
</reference>
<reference evidence="4" key="1">
    <citation type="journal article" date="2002" name="Science">
        <title>The draft genome of Ciona intestinalis: insights into chordate and vertebrate origins.</title>
        <authorList>
            <person name="Dehal P."/>
            <person name="Satou Y."/>
            <person name="Campbell R.K."/>
            <person name="Chapman J."/>
            <person name="Degnan B."/>
            <person name="De Tomaso A."/>
            <person name="Davidson B."/>
            <person name="Di Gregorio A."/>
            <person name="Gelpke M."/>
            <person name="Goodstein D.M."/>
            <person name="Harafuji N."/>
            <person name="Hastings K.E."/>
            <person name="Ho I."/>
            <person name="Hotta K."/>
            <person name="Huang W."/>
            <person name="Kawashima T."/>
            <person name="Lemaire P."/>
            <person name="Martinez D."/>
            <person name="Meinertzhagen I.A."/>
            <person name="Necula S."/>
            <person name="Nonaka M."/>
            <person name="Putnam N."/>
            <person name="Rash S."/>
            <person name="Saiga H."/>
            <person name="Satake M."/>
            <person name="Terry A."/>
            <person name="Yamada L."/>
            <person name="Wang H.G."/>
            <person name="Awazu S."/>
            <person name="Azumi K."/>
            <person name="Boore J."/>
            <person name="Branno M."/>
            <person name="Chin-Bow S."/>
            <person name="DeSantis R."/>
            <person name="Doyle S."/>
            <person name="Francino P."/>
            <person name="Keys D.N."/>
            <person name="Haga S."/>
            <person name="Hayashi H."/>
            <person name="Hino K."/>
            <person name="Imai K.S."/>
            <person name="Inaba K."/>
            <person name="Kano S."/>
            <person name="Kobayashi K."/>
            <person name="Kobayashi M."/>
            <person name="Lee B.I."/>
            <person name="Makabe K.W."/>
            <person name="Manohar C."/>
            <person name="Matassi G."/>
            <person name="Medina M."/>
            <person name="Mochizuki Y."/>
            <person name="Mount S."/>
            <person name="Morishita T."/>
            <person name="Miura S."/>
            <person name="Nakayama A."/>
            <person name="Nishizaka S."/>
            <person name="Nomoto H."/>
            <person name="Ohta F."/>
            <person name="Oishi K."/>
            <person name="Rigoutsos I."/>
            <person name="Sano M."/>
            <person name="Sasaki A."/>
            <person name="Sasakura Y."/>
            <person name="Shoguchi E."/>
            <person name="Shin-i T."/>
            <person name="Spagnuolo A."/>
            <person name="Stainier D."/>
            <person name="Suzuki M.M."/>
            <person name="Tassy O."/>
            <person name="Takatori N."/>
            <person name="Tokuoka M."/>
            <person name="Yagi K."/>
            <person name="Yoshizaki F."/>
            <person name="Wada S."/>
            <person name="Zhang C."/>
            <person name="Hyatt P.D."/>
            <person name="Larimer F."/>
            <person name="Detter C."/>
            <person name="Doggett N."/>
            <person name="Glavina T."/>
            <person name="Hawkins T."/>
            <person name="Richardson P."/>
            <person name="Lucas S."/>
            <person name="Kohara Y."/>
            <person name="Levine M."/>
            <person name="Satoh N."/>
            <person name="Rokhsar D.S."/>
        </authorList>
    </citation>
    <scope>NUCLEOTIDE SEQUENCE [LARGE SCALE GENOMIC DNA]</scope>
</reference>
<dbReference type="Proteomes" id="UP000008144">
    <property type="component" value="Chromosome 12"/>
</dbReference>
<reference evidence="3" key="2">
    <citation type="journal article" date="2008" name="Genome Biol.">
        <title>Improved genome assembly and evidence-based global gene model set for the chordate Ciona intestinalis: new insight into intron and operon populations.</title>
        <authorList>
            <person name="Satou Y."/>
            <person name="Mineta K."/>
            <person name="Ogasawara M."/>
            <person name="Sasakura Y."/>
            <person name="Shoguchi E."/>
            <person name="Ueno K."/>
            <person name="Yamada L."/>
            <person name="Matsumoto J."/>
            <person name="Wasserscheid J."/>
            <person name="Dewar K."/>
            <person name="Wiley G.B."/>
            <person name="Macmil S.L."/>
            <person name="Roe B.A."/>
            <person name="Zeller R.W."/>
            <person name="Hastings K.E."/>
            <person name="Lemaire P."/>
            <person name="Lindquist E."/>
            <person name="Endo T."/>
            <person name="Hotta K."/>
            <person name="Inaba K."/>
        </authorList>
    </citation>
    <scope>NUCLEOTIDE SEQUENCE [LARGE SCALE GENOMIC DNA]</scope>
    <source>
        <strain evidence="3">wild type</strain>
    </source>
</reference>
<feature type="region of interest" description="Disordered" evidence="1">
    <location>
        <begin position="113"/>
        <end position="135"/>
    </location>
</feature>
<feature type="compositionally biased region" description="Acidic residues" evidence="1">
    <location>
        <begin position="117"/>
        <end position="135"/>
    </location>
</feature>
<evidence type="ECO:0000256" key="2">
    <source>
        <dbReference type="SAM" id="SignalP"/>
    </source>
</evidence>
<reference evidence="3" key="3">
    <citation type="submission" date="2025-08" db="UniProtKB">
        <authorList>
            <consortium name="Ensembl"/>
        </authorList>
    </citation>
    <scope>IDENTIFICATION</scope>
</reference>
<proteinExistence type="predicted"/>
<organism evidence="3 4">
    <name type="scientific">Ciona intestinalis</name>
    <name type="common">Transparent sea squirt</name>
    <name type="synonym">Ascidia intestinalis</name>
    <dbReference type="NCBI Taxonomy" id="7719"/>
    <lineage>
        <taxon>Eukaryota</taxon>
        <taxon>Metazoa</taxon>
        <taxon>Chordata</taxon>
        <taxon>Tunicata</taxon>
        <taxon>Ascidiacea</taxon>
        <taxon>Phlebobranchia</taxon>
        <taxon>Cionidae</taxon>
        <taxon>Ciona</taxon>
    </lineage>
</organism>
<dbReference type="GeneTree" id="ENSGT00660000097327"/>
<evidence type="ECO:0000256" key="1">
    <source>
        <dbReference type="SAM" id="MobiDB-lite"/>
    </source>
</evidence>
<accession>F6YTD2</accession>
<gene>
    <name evidence="3" type="primary">LOC100184112</name>
</gene>
<protein>
    <submittedName>
        <fullName evidence="3">Uncharacterized LOC100184112</fullName>
    </submittedName>
</protein>
<evidence type="ECO:0000313" key="3">
    <source>
        <dbReference type="Ensembl" id="ENSCINP00000021605.2"/>
    </source>
</evidence>
<evidence type="ECO:0000313" key="4">
    <source>
        <dbReference type="Proteomes" id="UP000008144"/>
    </source>
</evidence>
<feature type="signal peptide" evidence="2">
    <location>
        <begin position="1"/>
        <end position="20"/>
    </location>
</feature>
<dbReference type="HOGENOM" id="CLU_155972_0_0_1"/>
<name>F6YTD2_CIOIN</name>
<dbReference type="RefSeq" id="XP_018669863.1">
    <property type="nucleotide sequence ID" value="XM_018814318.2"/>
</dbReference>
<feature type="chain" id="PRO_5015091135" evidence="2">
    <location>
        <begin position="21"/>
        <end position="135"/>
    </location>
</feature>
<dbReference type="Ensembl" id="ENSCINT00000021851.2">
    <property type="protein sequence ID" value="ENSCINP00000021605.2"/>
    <property type="gene ID" value="ENSCING00000011259.2"/>
</dbReference>
<dbReference type="GeneID" id="100184112"/>
<accession>A0A1W5BBS7</accession>
<sequence length="135" mass="16199">MNWKLLFVVCLMMMIINSDAWRRRRRRRSSRRRRWRVVVKWAGHAYRVYKWVRGDTDLNALRQLKDEDTDAYNKAMKEMQNDLTSKFGSDEAEKMVAEMDQFLSDKTIDLDQAFDHDDTEEPNIEDEMIGTSDNE</sequence>
<dbReference type="EMBL" id="EAAA01000897">
    <property type="status" value="NOT_ANNOTATED_CDS"/>
    <property type="molecule type" value="Genomic_DNA"/>
</dbReference>
<keyword evidence="4" id="KW-1185">Reference proteome</keyword>
<dbReference type="InParanoid" id="F6YTD2"/>
<keyword evidence="2" id="KW-0732">Signal</keyword>